<feature type="domain" description="HTH tetR-type" evidence="5">
    <location>
        <begin position="3"/>
        <end position="63"/>
    </location>
</feature>
<dbReference type="EMBL" id="CP077062">
    <property type="protein sequence ID" value="QWZ07615.1"/>
    <property type="molecule type" value="Genomic_DNA"/>
</dbReference>
<dbReference type="PROSITE" id="PS50977">
    <property type="entry name" value="HTH_TETR_2"/>
    <property type="match status" value="1"/>
</dbReference>
<sequence length="184" mass="20236">MAATRRDQILDTAARMFAERGFHGVSVVELGAACGISGPALYKHFPSKDAMLAEMLVAISEELLSVGRARSAGAADPADALRALVAWHVDFALHHQPLIVVQDRDWTNLPDEARERVRSLQRRYVDLWADRLREVHTDLTPKRARAMAHATFGLINSTPHSARLPEPEMAPMLERMAVGALGLG</sequence>
<dbReference type="Pfam" id="PF17932">
    <property type="entry name" value="TetR_C_24"/>
    <property type="match status" value="1"/>
</dbReference>
<keyword evidence="2 4" id="KW-0238">DNA-binding</keyword>
<evidence type="ECO:0000256" key="3">
    <source>
        <dbReference type="ARBA" id="ARBA00023163"/>
    </source>
</evidence>
<keyword evidence="7" id="KW-1185">Reference proteome</keyword>
<dbReference type="Pfam" id="PF00440">
    <property type="entry name" value="TetR_N"/>
    <property type="match status" value="1"/>
</dbReference>
<dbReference type="InterPro" id="IPR001647">
    <property type="entry name" value="HTH_TetR"/>
</dbReference>
<dbReference type="InterPro" id="IPR041490">
    <property type="entry name" value="KstR2_TetR_C"/>
</dbReference>
<keyword evidence="1" id="KW-0805">Transcription regulation</keyword>
<dbReference type="Proteomes" id="UP000683575">
    <property type="component" value="Chromosome"/>
</dbReference>
<dbReference type="AlphaFoldDB" id="A0A975SX79"/>
<dbReference type="InterPro" id="IPR023772">
    <property type="entry name" value="DNA-bd_HTH_TetR-type_CS"/>
</dbReference>
<proteinExistence type="predicted"/>
<dbReference type="GO" id="GO:0045892">
    <property type="term" value="P:negative regulation of DNA-templated transcription"/>
    <property type="evidence" value="ECO:0007669"/>
    <property type="project" value="UniProtKB-ARBA"/>
</dbReference>
<accession>A0A975SX79</accession>
<evidence type="ECO:0000313" key="7">
    <source>
        <dbReference type="Proteomes" id="UP000683575"/>
    </source>
</evidence>
<evidence type="ECO:0000313" key="6">
    <source>
        <dbReference type="EMBL" id="QWZ07615.1"/>
    </source>
</evidence>
<dbReference type="PANTHER" id="PTHR30055">
    <property type="entry name" value="HTH-TYPE TRANSCRIPTIONAL REGULATOR RUTR"/>
    <property type="match status" value="1"/>
</dbReference>
<dbReference type="FunFam" id="1.10.10.60:FF:000141">
    <property type="entry name" value="TetR family transcriptional regulator"/>
    <property type="match status" value="1"/>
</dbReference>
<reference evidence="6" key="1">
    <citation type="submission" date="2021-06" db="EMBL/GenBank/DDBJ databases">
        <title>Complete genome sequence of Nocardioides sp. G188.</title>
        <authorList>
            <person name="Im W.-T."/>
        </authorList>
    </citation>
    <scope>NUCLEOTIDE SEQUENCE</scope>
    <source>
        <strain evidence="6">G188</strain>
    </source>
</reference>
<gene>
    <name evidence="6" type="ORF">KRR39_19670</name>
</gene>
<dbReference type="GO" id="GO:0000976">
    <property type="term" value="F:transcription cis-regulatory region binding"/>
    <property type="evidence" value="ECO:0007669"/>
    <property type="project" value="TreeGrafter"/>
</dbReference>
<evidence type="ECO:0000256" key="1">
    <source>
        <dbReference type="ARBA" id="ARBA00023015"/>
    </source>
</evidence>
<protein>
    <submittedName>
        <fullName evidence="6">TetR/AcrR family transcriptional regulator</fullName>
    </submittedName>
</protein>
<dbReference type="PROSITE" id="PS01081">
    <property type="entry name" value="HTH_TETR_1"/>
    <property type="match status" value="1"/>
</dbReference>
<feature type="DNA-binding region" description="H-T-H motif" evidence="4">
    <location>
        <begin position="26"/>
        <end position="45"/>
    </location>
</feature>
<dbReference type="InterPro" id="IPR050109">
    <property type="entry name" value="HTH-type_TetR-like_transc_reg"/>
</dbReference>
<evidence type="ECO:0000256" key="4">
    <source>
        <dbReference type="PROSITE-ProRule" id="PRU00335"/>
    </source>
</evidence>
<evidence type="ECO:0000259" key="5">
    <source>
        <dbReference type="PROSITE" id="PS50977"/>
    </source>
</evidence>
<dbReference type="GO" id="GO:0003700">
    <property type="term" value="F:DNA-binding transcription factor activity"/>
    <property type="evidence" value="ECO:0007669"/>
    <property type="project" value="TreeGrafter"/>
</dbReference>
<organism evidence="6 7">
    <name type="scientific">Nocardioides panacis</name>
    <dbReference type="NCBI Taxonomy" id="2849501"/>
    <lineage>
        <taxon>Bacteria</taxon>
        <taxon>Bacillati</taxon>
        <taxon>Actinomycetota</taxon>
        <taxon>Actinomycetes</taxon>
        <taxon>Propionibacteriales</taxon>
        <taxon>Nocardioidaceae</taxon>
        <taxon>Nocardioides</taxon>
    </lineage>
</organism>
<dbReference type="RefSeq" id="WP_216939126.1">
    <property type="nucleotide sequence ID" value="NZ_CP077062.1"/>
</dbReference>
<dbReference type="KEGG" id="nps:KRR39_19670"/>
<evidence type="ECO:0000256" key="2">
    <source>
        <dbReference type="ARBA" id="ARBA00023125"/>
    </source>
</evidence>
<name>A0A975SX79_9ACTN</name>
<dbReference type="PANTHER" id="PTHR30055:SF237">
    <property type="entry name" value="TRANSCRIPTIONAL REPRESSOR MCE3R"/>
    <property type="match status" value="1"/>
</dbReference>
<keyword evidence="3" id="KW-0804">Transcription</keyword>